<organism evidence="1 2">
    <name type="scientific">Sclerotinia sclerotiorum (strain ATCC 18683 / 1980 / Ss-1)</name>
    <name type="common">White mold</name>
    <name type="synonym">Whetzelinia sclerotiorum</name>
    <dbReference type="NCBI Taxonomy" id="665079"/>
    <lineage>
        <taxon>Eukaryota</taxon>
        <taxon>Fungi</taxon>
        <taxon>Dikarya</taxon>
        <taxon>Ascomycota</taxon>
        <taxon>Pezizomycotina</taxon>
        <taxon>Leotiomycetes</taxon>
        <taxon>Helotiales</taxon>
        <taxon>Sclerotiniaceae</taxon>
        <taxon>Sclerotinia</taxon>
    </lineage>
</organism>
<accession>A0A1D9QC25</accession>
<dbReference type="EMBL" id="CP017822">
    <property type="protein sequence ID" value="APA12439.1"/>
    <property type="molecule type" value="Genomic_DNA"/>
</dbReference>
<dbReference type="Proteomes" id="UP000177798">
    <property type="component" value="Chromosome 9"/>
</dbReference>
<evidence type="ECO:0000313" key="2">
    <source>
        <dbReference type="Proteomes" id="UP000177798"/>
    </source>
</evidence>
<gene>
    <name evidence="1" type="ORF">sscle_09g072090</name>
</gene>
<dbReference type="OrthoDB" id="3546540at2759"/>
<proteinExistence type="predicted"/>
<dbReference type="VEuPathDB" id="FungiDB:sscle_09g072090"/>
<reference evidence="2" key="1">
    <citation type="journal article" date="2017" name="Genome Biol. Evol.">
        <title>The complete genome sequence of the phytopathogenic fungus Sclerotinia sclerotiorum reveals insights into the genome architecture of broad host range pathogens.</title>
        <authorList>
            <person name="Derbyshire M."/>
            <person name="Denton-Giles M."/>
            <person name="Hegedus D."/>
            <person name="Seifbarghy S."/>
            <person name="Rollins J."/>
            <person name="van Kan J."/>
            <person name="Seidl M.F."/>
            <person name="Faino L."/>
            <person name="Mbengue M."/>
            <person name="Navaud O."/>
            <person name="Raffaele S."/>
            <person name="Hammond-Kosack K."/>
            <person name="Heard S."/>
            <person name="Oliver R."/>
        </authorList>
    </citation>
    <scope>NUCLEOTIDE SEQUENCE [LARGE SCALE GENOMIC DNA]</scope>
    <source>
        <strain evidence="2">ATCC 18683 / 1980 / Ss-1</strain>
    </source>
</reference>
<protein>
    <submittedName>
        <fullName evidence="1">Uncharacterized protein</fullName>
    </submittedName>
</protein>
<dbReference type="AlphaFoldDB" id="A0A1D9QC25"/>
<evidence type="ECO:0000313" key="1">
    <source>
        <dbReference type="EMBL" id="APA12439.1"/>
    </source>
</evidence>
<sequence>MDGIHKHVLNMKEISDVCLPPLFLENLYGIISSYEGKLTEAMSYFLQGRPIVPTLSRLELKDKSQANIMWQIIRLHTLVEKEQKDLVEHGKEITSQTNMGKAFWNTDIKMSVGIDGSEKSGL</sequence>
<name>A0A1D9QC25_SCLS1</name>